<proteinExistence type="predicted"/>
<accession>A0AAV4MIS0</accession>
<evidence type="ECO:0000313" key="3">
    <source>
        <dbReference type="Proteomes" id="UP001054945"/>
    </source>
</evidence>
<dbReference type="InterPro" id="IPR003609">
    <property type="entry name" value="Pan_app"/>
</dbReference>
<dbReference type="PROSITE" id="PS50948">
    <property type="entry name" value="PAN"/>
    <property type="match status" value="1"/>
</dbReference>
<comment type="caution">
    <text evidence="2">The sequence shown here is derived from an EMBL/GenBank/DDBJ whole genome shotgun (WGS) entry which is preliminary data.</text>
</comment>
<dbReference type="AlphaFoldDB" id="A0AAV4MIS0"/>
<reference evidence="2 3" key="1">
    <citation type="submission" date="2021-06" db="EMBL/GenBank/DDBJ databases">
        <title>Caerostris extrusa draft genome.</title>
        <authorList>
            <person name="Kono N."/>
            <person name="Arakawa K."/>
        </authorList>
    </citation>
    <scope>NUCLEOTIDE SEQUENCE [LARGE SCALE GENOMIC DNA]</scope>
</reference>
<organism evidence="2 3">
    <name type="scientific">Caerostris extrusa</name>
    <name type="common">Bark spider</name>
    <name type="synonym">Caerostris bankana</name>
    <dbReference type="NCBI Taxonomy" id="172846"/>
    <lineage>
        <taxon>Eukaryota</taxon>
        <taxon>Metazoa</taxon>
        <taxon>Ecdysozoa</taxon>
        <taxon>Arthropoda</taxon>
        <taxon>Chelicerata</taxon>
        <taxon>Arachnida</taxon>
        <taxon>Araneae</taxon>
        <taxon>Araneomorphae</taxon>
        <taxon>Entelegynae</taxon>
        <taxon>Araneoidea</taxon>
        <taxon>Araneidae</taxon>
        <taxon>Caerostris</taxon>
    </lineage>
</organism>
<sequence length="133" mass="15278">MLDFIYWIINVVSCTIQFLDCSFEKQSFELVTGFVFTAPDDTLELVPGTLHLTECLSYCRHNTSCRAVNFETGLCVLFSSSATDRPEALTSSQFPVFTIYAQKICLQGELAFMYELYACHDNQRPWFGWELIQ</sequence>
<dbReference type="Pfam" id="PF00024">
    <property type="entry name" value="PAN_1"/>
    <property type="match status" value="1"/>
</dbReference>
<evidence type="ECO:0000259" key="1">
    <source>
        <dbReference type="PROSITE" id="PS50948"/>
    </source>
</evidence>
<keyword evidence="3" id="KW-1185">Reference proteome</keyword>
<name>A0AAV4MIS0_CAEEX</name>
<dbReference type="SUPFAM" id="SSF57414">
    <property type="entry name" value="Hairpin loop containing domain-like"/>
    <property type="match status" value="1"/>
</dbReference>
<dbReference type="EMBL" id="BPLR01002249">
    <property type="protein sequence ID" value="GIX71735.1"/>
    <property type="molecule type" value="Genomic_DNA"/>
</dbReference>
<feature type="domain" description="Apple" evidence="1">
    <location>
        <begin position="21"/>
        <end position="105"/>
    </location>
</feature>
<dbReference type="Proteomes" id="UP001054945">
    <property type="component" value="Unassembled WGS sequence"/>
</dbReference>
<gene>
    <name evidence="2" type="primary">AVEN_238677_1</name>
    <name evidence="2" type="ORF">CEXT_611281</name>
</gene>
<evidence type="ECO:0000313" key="2">
    <source>
        <dbReference type="EMBL" id="GIX71735.1"/>
    </source>
</evidence>
<protein>
    <submittedName>
        <fullName evidence="2">Apple domain-containing protein</fullName>
    </submittedName>
</protein>